<gene>
    <name evidence="3" type="ORF">CLV47_10429</name>
</gene>
<dbReference type="RefSeq" id="WP_106348231.1">
    <property type="nucleotide sequence ID" value="NZ_PVUE01000004.1"/>
</dbReference>
<accession>A0A2T1A253</accession>
<proteinExistence type="inferred from homology"/>
<dbReference type="Proteomes" id="UP000237752">
    <property type="component" value="Unassembled WGS sequence"/>
</dbReference>
<dbReference type="PANTHER" id="PTHR33383">
    <property type="entry name" value="MEMBRANE PROTEIN INSERTION EFFICIENCY FACTOR-RELATED"/>
    <property type="match status" value="1"/>
</dbReference>
<comment type="subcellular location">
    <subcellularLocation>
        <location evidence="1">Cell membrane</location>
        <topology evidence="1">Peripheral membrane protein</topology>
        <orientation evidence="1">Cytoplasmic side</orientation>
    </subcellularLocation>
</comment>
<organism evidence="3 4">
    <name type="scientific">Antricoccus suffuscus</name>
    <dbReference type="NCBI Taxonomy" id="1629062"/>
    <lineage>
        <taxon>Bacteria</taxon>
        <taxon>Bacillati</taxon>
        <taxon>Actinomycetota</taxon>
        <taxon>Actinomycetes</taxon>
        <taxon>Geodermatophilales</taxon>
        <taxon>Antricoccaceae</taxon>
        <taxon>Antricoccus</taxon>
    </lineage>
</organism>
<comment type="caution">
    <text evidence="3">The sequence shown here is derived from an EMBL/GenBank/DDBJ whole genome shotgun (WGS) entry which is preliminary data.</text>
</comment>
<feature type="compositionally biased region" description="Polar residues" evidence="2">
    <location>
        <begin position="88"/>
        <end position="97"/>
    </location>
</feature>
<dbReference type="OrthoDB" id="9801753at2"/>
<comment type="similarity">
    <text evidence="1">Belongs to the UPF0161 family.</text>
</comment>
<dbReference type="Pfam" id="PF01809">
    <property type="entry name" value="YidD"/>
    <property type="match status" value="1"/>
</dbReference>
<evidence type="ECO:0000313" key="3">
    <source>
        <dbReference type="EMBL" id="PRZ42685.1"/>
    </source>
</evidence>
<feature type="region of interest" description="Disordered" evidence="2">
    <location>
        <begin position="75"/>
        <end position="97"/>
    </location>
</feature>
<evidence type="ECO:0000256" key="2">
    <source>
        <dbReference type="SAM" id="MobiDB-lite"/>
    </source>
</evidence>
<dbReference type="AlphaFoldDB" id="A0A2T1A253"/>
<dbReference type="NCBIfam" id="TIGR00278">
    <property type="entry name" value="membrane protein insertion efficiency factor YidD"/>
    <property type="match status" value="1"/>
</dbReference>
<evidence type="ECO:0000313" key="4">
    <source>
        <dbReference type="Proteomes" id="UP000237752"/>
    </source>
</evidence>
<dbReference type="GO" id="GO:0005886">
    <property type="term" value="C:plasma membrane"/>
    <property type="evidence" value="ECO:0007669"/>
    <property type="project" value="UniProtKB-SubCell"/>
</dbReference>
<dbReference type="InterPro" id="IPR002696">
    <property type="entry name" value="Membr_insert_effic_factor_YidD"/>
</dbReference>
<reference evidence="3 4" key="1">
    <citation type="submission" date="2018-03" db="EMBL/GenBank/DDBJ databases">
        <title>Genomic Encyclopedia of Archaeal and Bacterial Type Strains, Phase II (KMG-II): from individual species to whole genera.</title>
        <authorList>
            <person name="Goeker M."/>
        </authorList>
    </citation>
    <scope>NUCLEOTIDE SEQUENCE [LARGE SCALE GENOMIC DNA]</scope>
    <source>
        <strain evidence="3 4">DSM 100065</strain>
    </source>
</reference>
<protein>
    <recommendedName>
        <fullName evidence="1">Putative membrane protein insertion efficiency factor</fullName>
    </recommendedName>
</protein>
<evidence type="ECO:0000256" key="1">
    <source>
        <dbReference type="HAMAP-Rule" id="MF_00386"/>
    </source>
</evidence>
<dbReference type="PANTHER" id="PTHR33383:SF1">
    <property type="entry name" value="MEMBRANE PROTEIN INSERTION EFFICIENCY FACTOR-RELATED"/>
    <property type="match status" value="1"/>
</dbReference>
<keyword evidence="1" id="KW-0472">Membrane</keyword>
<dbReference type="SMART" id="SM01234">
    <property type="entry name" value="Haemolytic"/>
    <property type="match status" value="1"/>
</dbReference>
<comment type="function">
    <text evidence="1">Could be involved in insertion of integral membrane proteins into the membrane.</text>
</comment>
<keyword evidence="4" id="KW-1185">Reference proteome</keyword>
<dbReference type="HAMAP" id="MF_00386">
    <property type="entry name" value="UPF0161_YidD"/>
    <property type="match status" value="1"/>
</dbReference>
<keyword evidence="1" id="KW-1003">Cell membrane</keyword>
<name>A0A2T1A253_9ACTN</name>
<sequence>METDPSASVAIRVVLAPIEFYQRWISPALPASCRFYPTCSEYAVRALREHGVIKGLGYAVIRLLKCGPWHPGGVDHVPPRRRARYEHTTSQLTETHA</sequence>
<dbReference type="EMBL" id="PVUE01000004">
    <property type="protein sequence ID" value="PRZ42685.1"/>
    <property type="molecule type" value="Genomic_DNA"/>
</dbReference>